<proteinExistence type="predicted"/>
<protein>
    <submittedName>
        <fullName evidence="4">ARM repeat-containing protein</fullName>
    </submittedName>
</protein>
<dbReference type="Gene3D" id="1.25.10.10">
    <property type="entry name" value="Leucine-rich Repeat Variant"/>
    <property type="match status" value="1"/>
</dbReference>
<evidence type="ECO:0000313" key="4">
    <source>
        <dbReference type="EMBL" id="PVH94273.1"/>
    </source>
</evidence>
<evidence type="ECO:0000256" key="1">
    <source>
        <dbReference type="ARBA" id="ARBA00022694"/>
    </source>
</evidence>
<dbReference type="GO" id="GO:0005634">
    <property type="term" value="C:nucleus"/>
    <property type="evidence" value="ECO:0007669"/>
    <property type="project" value="UniProtKB-ARBA"/>
</dbReference>
<dbReference type="Pfam" id="PF24140">
    <property type="entry name" value="TPR_TNPO3_IPO13_3rd"/>
    <property type="match status" value="1"/>
</dbReference>
<keyword evidence="1" id="KW-0819">tRNA processing</keyword>
<dbReference type="GO" id="GO:0031267">
    <property type="term" value="F:small GTPase binding"/>
    <property type="evidence" value="ECO:0007669"/>
    <property type="project" value="InterPro"/>
</dbReference>
<dbReference type="GO" id="GO:0008033">
    <property type="term" value="P:tRNA processing"/>
    <property type="evidence" value="ECO:0007669"/>
    <property type="project" value="UniProtKB-KW"/>
</dbReference>
<dbReference type="SUPFAM" id="SSF48371">
    <property type="entry name" value="ARM repeat"/>
    <property type="match status" value="1"/>
</dbReference>
<dbReference type="EMBL" id="KZ805543">
    <property type="protein sequence ID" value="PVH94273.1"/>
    <property type="molecule type" value="Genomic_DNA"/>
</dbReference>
<gene>
    <name evidence="4" type="ORF">DM02DRAFT_197532</name>
</gene>
<evidence type="ECO:0000259" key="3">
    <source>
        <dbReference type="PROSITE" id="PS50166"/>
    </source>
</evidence>
<organism evidence="4 5">
    <name type="scientific">Periconia macrospinosa</name>
    <dbReference type="NCBI Taxonomy" id="97972"/>
    <lineage>
        <taxon>Eukaryota</taxon>
        <taxon>Fungi</taxon>
        <taxon>Dikarya</taxon>
        <taxon>Ascomycota</taxon>
        <taxon>Pezizomycotina</taxon>
        <taxon>Dothideomycetes</taxon>
        <taxon>Pleosporomycetidae</taxon>
        <taxon>Pleosporales</taxon>
        <taxon>Massarineae</taxon>
        <taxon>Periconiaceae</taxon>
        <taxon>Periconia</taxon>
    </lineage>
</organism>
<accession>A0A2V1D9Q8</accession>
<dbReference type="InterPro" id="IPR058537">
    <property type="entry name" value="TPR_TNPO3_IPO13_4th"/>
</dbReference>
<dbReference type="InterPro" id="IPR011989">
    <property type="entry name" value="ARM-like"/>
</dbReference>
<dbReference type="Pfam" id="PF08389">
    <property type="entry name" value="Xpo1"/>
    <property type="match status" value="1"/>
</dbReference>
<sequence length="969" mass="109074">MAANGAQQAFAPVLAAHSTMASGADRAQKEQAHQYLEQFQKSEEAWTTTIAMLEENSVDAAAKLFAATTLKGKIVYDLHQLPRESLPNLRDSIMRNLATFHAGPKPTRLQLCVCLANLAIQMTEWKDVLPHIVSTLGANPSTLPCLLDFLRVLPEEVTHGRKIALTETELQMRTAELIEDNAQQALTLLIQYAQSSPAASQNPQLFNCITSWMRELSVDMIINSPLFDVMFNALAVPDPFDAAVECICYLISETRDVDETMQSIMMLYPKVLALRPMLVEAANEDDAEKFKGIAKILSEAGESWVLLVARLPTEFRGLLEAIVEIAALDKERDAVSHTFTFWFDLKQYLTLDRYAEGRSKCVDVYSKLVDIMIGHLEYPKPESGDEKDLFEGDREQEEKFREFRHHMGDVLKDACEVMGVADCLQKPYNLIQAWVQAYGSQAAPNRVPEWQKLEAPLFAVRAMGRMVPRDESVMLPRLIPLIVAIPDHHKVRFQAVMALGRYTEWTAQHPDTLQPQLDFIMAAFEHGTKDVIRAAALSFKFFCNDCASLLTGFIEPLQQFYAKYLNGLPLPSQEEITDGVASVVAKMPLEQVYPTMKLYCDPIVQHLMTVANQAKDEPEQKIVADKVNLITIFIEMVKPQVPSGQDHPAVKYCQELFPVLANLITHFSKSIPILERVCRCWRYMVISYKTAMRPLLPELATKLIQGFEGSRQGCFLWATASIVREFSAGSEDIDASLANDVFQFFQQQAKIFLHILNDLPPEDLPDLIDDFFRLTDDMTLYFPSETIMTPLMETIILAACSSLTLLKEEPIIAVLHFLHDLLGYGRNSAPSSGLDSSRHDVPQQIQDRVKQLIAASGAPLVQRLMTGLMYSFPEGCFVDASGVLLDLFELMPEQVAGWVQQTVGMLPQGSITPQESERFLNNIRQRIQTGDIRMIKTILQDFTHSYRRRNVAPREGLGRLEASRFRFAG</sequence>
<evidence type="ECO:0000313" key="5">
    <source>
        <dbReference type="Proteomes" id="UP000244855"/>
    </source>
</evidence>
<dbReference type="Pfam" id="PF03810">
    <property type="entry name" value="IBN_N"/>
    <property type="match status" value="1"/>
</dbReference>
<dbReference type="Proteomes" id="UP000244855">
    <property type="component" value="Unassembled WGS sequence"/>
</dbReference>
<evidence type="ECO:0000256" key="2">
    <source>
        <dbReference type="ARBA" id="ARBA00025147"/>
    </source>
</evidence>
<reference evidence="4 5" key="1">
    <citation type="journal article" date="2018" name="Sci. Rep.">
        <title>Comparative genomics provides insights into the lifestyle and reveals functional heterogeneity of dark septate endophytic fungi.</title>
        <authorList>
            <person name="Knapp D.G."/>
            <person name="Nemeth J.B."/>
            <person name="Barry K."/>
            <person name="Hainaut M."/>
            <person name="Henrissat B."/>
            <person name="Johnson J."/>
            <person name="Kuo A."/>
            <person name="Lim J.H.P."/>
            <person name="Lipzen A."/>
            <person name="Nolan M."/>
            <person name="Ohm R.A."/>
            <person name="Tamas L."/>
            <person name="Grigoriev I.V."/>
            <person name="Spatafora J.W."/>
            <person name="Nagy L.G."/>
            <person name="Kovacs G.M."/>
        </authorList>
    </citation>
    <scope>NUCLEOTIDE SEQUENCE [LARGE SCALE GENOMIC DNA]</scope>
    <source>
        <strain evidence="4 5">DSE2036</strain>
    </source>
</reference>
<dbReference type="SMART" id="SM00913">
    <property type="entry name" value="IBN_N"/>
    <property type="match status" value="1"/>
</dbReference>
<dbReference type="InterPro" id="IPR001494">
    <property type="entry name" value="Importin-beta_N"/>
</dbReference>
<dbReference type="FunFam" id="1.25.10.10:FF:000266">
    <property type="entry name" value="mRNA transport regulator MTR10"/>
    <property type="match status" value="1"/>
</dbReference>
<dbReference type="Pfam" id="PF24138">
    <property type="entry name" value="TPR_TNPO3_IPO13_2nd"/>
    <property type="match status" value="1"/>
</dbReference>
<dbReference type="InterPro" id="IPR013598">
    <property type="entry name" value="Exportin-1/Importin-b-like"/>
</dbReference>
<keyword evidence="5" id="KW-1185">Reference proteome</keyword>
<name>A0A2V1D9Q8_9PLEO</name>
<feature type="domain" description="Importin N-terminal" evidence="3">
    <location>
        <begin position="32"/>
        <end position="99"/>
    </location>
</feature>
<dbReference type="InterPro" id="IPR016024">
    <property type="entry name" value="ARM-type_fold"/>
</dbReference>
<dbReference type="GO" id="GO:0005737">
    <property type="term" value="C:cytoplasm"/>
    <property type="evidence" value="ECO:0007669"/>
    <property type="project" value="TreeGrafter"/>
</dbReference>
<dbReference type="GO" id="GO:0006606">
    <property type="term" value="P:protein import into nucleus"/>
    <property type="evidence" value="ECO:0007669"/>
    <property type="project" value="TreeGrafter"/>
</dbReference>
<dbReference type="STRING" id="97972.A0A2V1D9Q8"/>
<dbReference type="InterPro" id="IPR051345">
    <property type="entry name" value="Importin_beta-like_NTR"/>
</dbReference>
<dbReference type="InterPro" id="IPR057942">
    <property type="entry name" value="TPR_TNPO3_IPO13_3rd"/>
</dbReference>
<dbReference type="OrthoDB" id="435593at2759"/>
<dbReference type="PANTHER" id="PTHR12363">
    <property type="entry name" value="TRANSPORTIN 3 AND IMPORTIN 13"/>
    <property type="match status" value="1"/>
</dbReference>
<dbReference type="Pfam" id="PF24139">
    <property type="entry name" value="TPR_TNPO3_IPO13_4th"/>
    <property type="match status" value="1"/>
</dbReference>
<dbReference type="AlphaFoldDB" id="A0A2V1D9Q8"/>
<dbReference type="InterPro" id="IPR057941">
    <property type="entry name" value="TPR_TNPO3_IPO13_2nd"/>
</dbReference>
<dbReference type="PANTHER" id="PTHR12363:SF53">
    <property type="entry name" value="MRNA TRANSPORT REGULATOR MTR10"/>
    <property type="match status" value="1"/>
</dbReference>
<dbReference type="PROSITE" id="PS50166">
    <property type="entry name" value="IMPORTIN_B_NT"/>
    <property type="match status" value="1"/>
</dbReference>
<comment type="function">
    <text evidence="2">tRNA nucleus export receptor which facilitates tRNA translocation across the nuclear pore complex. Involved in pre-tRNA splicing, probably by affecting the interaction of pre-tRNA with splicing endonuclease.</text>
</comment>